<evidence type="ECO:0000313" key="2">
    <source>
        <dbReference type="Proteomes" id="UP000799118"/>
    </source>
</evidence>
<dbReference type="OrthoDB" id="3221235at2759"/>
<feature type="non-terminal residue" evidence="1">
    <location>
        <position position="1"/>
    </location>
</feature>
<sequence length="90" mass="10228">TELETEVESLDAQISEWTSRRNAKLAELASLTNILSPIGRVPQEILSEIFLFVCLSDDDGHDYDVFRCTYILSTVCVAWKITAYSTPQIW</sequence>
<dbReference type="AlphaFoldDB" id="A0A6A4I1Z0"/>
<dbReference type="EMBL" id="ML769420">
    <property type="protein sequence ID" value="KAE9403983.1"/>
    <property type="molecule type" value="Genomic_DNA"/>
</dbReference>
<dbReference type="Proteomes" id="UP000799118">
    <property type="component" value="Unassembled WGS sequence"/>
</dbReference>
<name>A0A6A4I1Z0_9AGAR</name>
<evidence type="ECO:0000313" key="1">
    <source>
        <dbReference type="EMBL" id="KAE9403983.1"/>
    </source>
</evidence>
<protein>
    <recommendedName>
        <fullName evidence="3">F-box domain-containing protein</fullName>
    </recommendedName>
</protein>
<proteinExistence type="predicted"/>
<reference evidence="1" key="1">
    <citation type="journal article" date="2019" name="Environ. Microbiol.">
        <title>Fungal ecological strategies reflected in gene transcription - a case study of two litter decomposers.</title>
        <authorList>
            <person name="Barbi F."/>
            <person name="Kohler A."/>
            <person name="Barry K."/>
            <person name="Baskaran P."/>
            <person name="Daum C."/>
            <person name="Fauchery L."/>
            <person name="Ihrmark K."/>
            <person name="Kuo A."/>
            <person name="LaButti K."/>
            <person name="Lipzen A."/>
            <person name="Morin E."/>
            <person name="Grigoriev I.V."/>
            <person name="Henrissat B."/>
            <person name="Lindahl B."/>
            <person name="Martin F."/>
        </authorList>
    </citation>
    <scope>NUCLEOTIDE SEQUENCE</scope>
    <source>
        <strain evidence="1">JB14</strain>
    </source>
</reference>
<organism evidence="1 2">
    <name type="scientific">Gymnopus androsaceus JB14</name>
    <dbReference type="NCBI Taxonomy" id="1447944"/>
    <lineage>
        <taxon>Eukaryota</taxon>
        <taxon>Fungi</taxon>
        <taxon>Dikarya</taxon>
        <taxon>Basidiomycota</taxon>
        <taxon>Agaricomycotina</taxon>
        <taxon>Agaricomycetes</taxon>
        <taxon>Agaricomycetidae</taxon>
        <taxon>Agaricales</taxon>
        <taxon>Marasmiineae</taxon>
        <taxon>Omphalotaceae</taxon>
        <taxon>Gymnopus</taxon>
    </lineage>
</organism>
<evidence type="ECO:0008006" key="3">
    <source>
        <dbReference type="Google" id="ProtNLM"/>
    </source>
</evidence>
<gene>
    <name evidence="1" type="ORF">BT96DRAFT_787981</name>
</gene>
<feature type="non-terminal residue" evidence="1">
    <location>
        <position position="90"/>
    </location>
</feature>
<accession>A0A6A4I1Z0</accession>
<keyword evidence="2" id="KW-1185">Reference proteome</keyword>